<comment type="caution">
    <text evidence="1">The sequence shown here is derived from an EMBL/GenBank/DDBJ whole genome shotgun (WGS) entry which is preliminary data.</text>
</comment>
<dbReference type="Proteomes" id="UP000789706">
    <property type="component" value="Unassembled WGS sequence"/>
</dbReference>
<evidence type="ECO:0000313" key="1">
    <source>
        <dbReference type="EMBL" id="CAG8545001.1"/>
    </source>
</evidence>
<organism evidence="1 2">
    <name type="scientific">Diversispora eburnea</name>
    <dbReference type="NCBI Taxonomy" id="1213867"/>
    <lineage>
        <taxon>Eukaryota</taxon>
        <taxon>Fungi</taxon>
        <taxon>Fungi incertae sedis</taxon>
        <taxon>Mucoromycota</taxon>
        <taxon>Glomeromycotina</taxon>
        <taxon>Glomeromycetes</taxon>
        <taxon>Diversisporales</taxon>
        <taxon>Diversisporaceae</taxon>
        <taxon>Diversispora</taxon>
    </lineage>
</organism>
<protein>
    <submittedName>
        <fullName evidence="1">6036_t:CDS:1</fullName>
    </submittedName>
</protein>
<dbReference type="OrthoDB" id="2631350at2759"/>
<dbReference type="EMBL" id="CAJVPK010000741">
    <property type="protein sequence ID" value="CAG8545001.1"/>
    <property type="molecule type" value="Genomic_DNA"/>
</dbReference>
<evidence type="ECO:0000313" key="2">
    <source>
        <dbReference type="Proteomes" id="UP000789706"/>
    </source>
</evidence>
<sequence length="216" mass="25335">MANKITTEILVIILNKVQSLQDFYSSLLVNQFWCKVTILIFWELTLGRECSTKDKKLRKNVLCIRTYISCMDRCTFLDCFELTEVSKKFTKMFHYYSSSIGSILKFLGAARVFQKLESLTLIIRIGYEKICPLYESLTLSRSFFEAISQKETLKILCLKYVYLSDFQEFIKKILKRANTNLRNVCLDLYPTIPFETFLVILNNRTKITELSLNKLT</sequence>
<accession>A0A9N9AWB4</accession>
<reference evidence="1" key="1">
    <citation type="submission" date="2021-06" db="EMBL/GenBank/DDBJ databases">
        <authorList>
            <person name="Kallberg Y."/>
            <person name="Tangrot J."/>
            <person name="Rosling A."/>
        </authorList>
    </citation>
    <scope>NUCLEOTIDE SEQUENCE</scope>
    <source>
        <strain evidence="1">AZ414A</strain>
    </source>
</reference>
<gene>
    <name evidence="1" type="ORF">DEBURN_LOCUS6810</name>
</gene>
<proteinExistence type="predicted"/>
<keyword evidence="2" id="KW-1185">Reference proteome</keyword>
<dbReference type="AlphaFoldDB" id="A0A9N9AWB4"/>
<name>A0A9N9AWB4_9GLOM</name>